<accession>I0HIH1</accession>
<sequence length="396" mass="40913">MPTVKFEFLDRRSAERFAELLDEAGGARRHHTRGQADEELNRLVAIGSRLGAARPGAPVESEFRVGLRAMLVATAERDGIGRTAVDDAEPVIDTTGGSRRSFFGRRIRARGAIVIGVAAGAMAVSGISAASESASPGDALYGVKRSTERAQLAIAGSDVSRGQLSLDFARNRLAEAVAMDGGDPAFRTVLDDMDADTRKGVRLLNTSAVSHQDTKPLTTLDGFVVAQRKVFAPALGELSPANRDRAAASLALLEDVAGRTDRLRAGLDCEKVTPSGSDELGPKLRTCGGDDEDDASAGPAAHPKPGHTGGKSPSKQQGQVSTPKPSKSVSTTKPADAGDAATVPGTVAPTTTAPSKSPARIGATSPTPTVPVTTPPVIVDEEQDGGVLGGLLNDLF</sequence>
<dbReference type="KEGG" id="ams:AMIS_75880"/>
<dbReference type="STRING" id="512565.AMIS_75880"/>
<dbReference type="Proteomes" id="UP000007882">
    <property type="component" value="Chromosome"/>
</dbReference>
<name>I0HIH1_ACTM4</name>
<dbReference type="InterPro" id="IPR043725">
    <property type="entry name" value="DUF5667"/>
</dbReference>
<evidence type="ECO:0000313" key="3">
    <source>
        <dbReference type="EMBL" id="BAL92808.1"/>
    </source>
</evidence>
<dbReference type="HOGENOM" id="CLU_061725_0_0_11"/>
<reference evidence="3 4" key="1">
    <citation type="submission" date="2012-02" db="EMBL/GenBank/DDBJ databases">
        <title>Complete genome sequence of Actinoplanes missouriensis 431 (= NBRC 102363).</title>
        <authorList>
            <person name="Ohnishi Y."/>
            <person name="Ishikawa J."/>
            <person name="Sekine M."/>
            <person name="Hosoyama A."/>
            <person name="Harada T."/>
            <person name="Narita H."/>
            <person name="Hata T."/>
            <person name="Konno Y."/>
            <person name="Tutikane K."/>
            <person name="Fujita N."/>
            <person name="Horinouchi S."/>
            <person name="Hayakawa M."/>
        </authorList>
    </citation>
    <scope>NUCLEOTIDE SEQUENCE [LARGE SCALE GENOMIC DNA]</scope>
    <source>
        <strain evidence="4">ATCC 14538 / DSM 43046 / CBS 188.64 / JCM 3121 / NBRC 102363 / NCIMB 12654 / NRRL B-3342 / UNCC 431</strain>
    </source>
</reference>
<dbReference type="PATRIC" id="fig|512565.3.peg.7601"/>
<protein>
    <recommendedName>
        <fullName evidence="2">DUF5667 domain-containing protein</fullName>
    </recommendedName>
</protein>
<gene>
    <name evidence="3" type="ordered locus">AMIS_75880</name>
</gene>
<evidence type="ECO:0000313" key="4">
    <source>
        <dbReference type="Proteomes" id="UP000007882"/>
    </source>
</evidence>
<dbReference type="EMBL" id="AP012319">
    <property type="protein sequence ID" value="BAL92808.1"/>
    <property type="molecule type" value="Genomic_DNA"/>
</dbReference>
<feature type="domain" description="DUF5667" evidence="2">
    <location>
        <begin position="134"/>
        <end position="195"/>
    </location>
</feature>
<dbReference type="AlphaFoldDB" id="I0HIH1"/>
<feature type="compositionally biased region" description="Low complexity" evidence="1">
    <location>
        <begin position="320"/>
        <end position="354"/>
    </location>
</feature>
<dbReference type="Pfam" id="PF18915">
    <property type="entry name" value="DUF5667"/>
    <property type="match status" value="1"/>
</dbReference>
<organism evidence="3 4">
    <name type="scientific">Actinoplanes missouriensis (strain ATCC 14538 / DSM 43046 / CBS 188.64 / JCM 3121 / NBRC 102363 / NCIMB 12654 / NRRL B-3342 / UNCC 431)</name>
    <dbReference type="NCBI Taxonomy" id="512565"/>
    <lineage>
        <taxon>Bacteria</taxon>
        <taxon>Bacillati</taxon>
        <taxon>Actinomycetota</taxon>
        <taxon>Actinomycetes</taxon>
        <taxon>Micromonosporales</taxon>
        <taxon>Micromonosporaceae</taxon>
        <taxon>Actinoplanes</taxon>
    </lineage>
</organism>
<evidence type="ECO:0000259" key="2">
    <source>
        <dbReference type="Pfam" id="PF18915"/>
    </source>
</evidence>
<dbReference type="eggNOG" id="COG3170">
    <property type="taxonomic scope" value="Bacteria"/>
</dbReference>
<proteinExistence type="predicted"/>
<feature type="region of interest" description="Disordered" evidence="1">
    <location>
        <begin position="269"/>
        <end position="385"/>
    </location>
</feature>
<feature type="compositionally biased region" description="Low complexity" evidence="1">
    <location>
        <begin position="364"/>
        <end position="377"/>
    </location>
</feature>
<evidence type="ECO:0000256" key="1">
    <source>
        <dbReference type="SAM" id="MobiDB-lite"/>
    </source>
</evidence>
<keyword evidence="4" id="KW-1185">Reference proteome</keyword>